<dbReference type="EMBL" id="FNFO01000019">
    <property type="protein sequence ID" value="SDM68330.1"/>
    <property type="molecule type" value="Genomic_DNA"/>
</dbReference>
<proteinExistence type="predicted"/>
<dbReference type="AlphaFoldDB" id="A0A1G9V8B3"/>
<dbReference type="STRING" id="1075417.SAMN05421823_11947"/>
<dbReference type="Proteomes" id="UP000198510">
    <property type="component" value="Unassembled WGS sequence"/>
</dbReference>
<sequence>MKKLIDKAKAKETFHRLIAIERHVDGGFVMTDFERVYHLSDKESWDGDHFHSQSVWAHNQSWLLYEVDDSFTLPGWFDPALYQRVMSDKQRAPFVEGDGFCYTPYFNGYTGGHWYANNALEAVRCCRMLLNPLWDIALTPMRLVYDNGAIGIANKAMQIWKHVDTYFLTFNGSDREKRCNLEKFSKEALTLIKFATDSQPKWRNNKRWTHLLHFEGEIGAFRTVLETTHGSTTEWVEQAEAGDYYLIKQNWAGMYGGEGDGGESYFVFESKRELEIYLNEFQQKCYPSQA</sequence>
<evidence type="ECO:0000313" key="1">
    <source>
        <dbReference type="EMBL" id="SDM68330.1"/>
    </source>
</evidence>
<dbReference type="OrthoDB" id="442064at2"/>
<gene>
    <name evidence="1" type="ORF">SAMN05421823_11947</name>
</gene>
<name>A0A1G9V8B3_9BACT</name>
<reference evidence="1 2" key="1">
    <citation type="submission" date="2016-10" db="EMBL/GenBank/DDBJ databases">
        <authorList>
            <person name="de Groot N.N."/>
        </authorList>
    </citation>
    <scope>NUCLEOTIDE SEQUENCE [LARGE SCALE GENOMIC DNA]</scope>
    <source>
        <strain evidence="1 2">DSM 25186</strain>
    </source>
</reference>
<keyword evidence="2" id="KW-1185">Reference proteome</keyword>
<dbReference type="RefSeq" id="WP_089688612.1">
    <property type="nucleotide sequence ID" value="NZ_FNFO01000019.1"/>
</dbReference>
<evidence type="ECO:0000313" key="2">
    <source>
        <dbReference type="Proteomes" id="UP000198510"/>
    </source>
</evidence>
<accession>A0A1G9V8B3</accession>
<organism evidence="1 2">
    <name type="scientific">Catalinimonas alkaloidigena</name>
    <dbReference type="NCBI Taxonomy" id="1075417"/>
    <lineage>
        <taxon>Bacteria</taxon>
        <taxon>Pseudomonadati</taxon>
        <taxon>Bacteroidota</taxon>
        <taxon>Cytophagia</taxon>
        <taxon>Cytophagales</taxon>
        <taxon>Catalimonadaceae</taxon>
        <taxon>Catalinimonas</taxon>
    </lineage>
</organism>
<protein>
    <submittedName>
        <fullName evidence="1">Uncharacterized protein</fullName>
    </submittedName>
</protein>